<dbReference type="AlphaFoldDB" id="A0A840PZZ0"/>
<reference evidence="2 3" key="1">
    <citation type="submission" date="2020-08" db="EMBL/GenBank/DDBJ databases">
        <title>Genomic Encyclopedia of Type Strains, Phase IV (KMG-IV): sequencing the most valuable type-strain genomes for metagenomic binning, comparative biology and taxonomic classification.</title>
        <authorList>
            <person name="Goeker M."/>
        </authorList>
    </citation>
    <scope>NUCLEOTIDE SEQUENCE [LARGE SCALE GENOMIC DNA]</scope>
    <source>
        <strain evidence="2 3">DSM 10633</strain>
    </source>
</reference>
<keyword evidence="1" id="KW-0812">Transmembrane</keyword>
<dbReference type="EMBL" id="JACHGZ010000042">
    <property type="protein sequence ID" value="MBB5150241.1"/>
    <property type="molecule type" value="Genomic_DNA"/>
</dbReference>
<keyword evidence="1" id="KW-1133">Transmembrane helix</keyword>
<evidence type="ECO:0000256" key="1">
    <source>
        <dbReference type="SAM" id="Phobius"/>
    </source>
</evidence>
<evidence type="ECO:0000313" key="3">
    <source>
        <dbReference type="Proteomes" id="UP000557217"/>
    </source>
</evidence>
<dbReference type="Proteomes" id="UP000557217">
    <property type="component" value="Unassembled WGS sequence"/>
</dbReference>
<feature type="transmembrane region" description="Helical" evidence="1">
    <location>
        <begin position="6"/>
        <end position="24"/>
    </location>
</feature>
<proteinExistence type="predicted"/>
<comment type="caution">
    <text evidence="2">The sequence shown here is derived from an EMBL/GenBank/DDBJ whole genome shotgun (WGS) entry which is preliminary data.</text>
</comment>
<keyword evidence="3" id="KW-1185">Reference proteome</keyword>
<organism evidence="2 3">
    <name type="scientific">Ureibacillus thermosphaericus</name>
    <dbReference type="NCBI Taxonomy" id="51173"/>
    <lineage>
        <taxon>Bacteria</taxon>
        <taxon>Bacillati</taxon>
        <taxon>Bacillota</taxon>
        <taxon>Bacilli</taxon>
        <taxon>Bacillales</taxon>
        <taxon>Caryophanaceae</taxon>
        <taxon>Ureibacillus</taxon>
    </lineage>
</organism>
<sequence>MILTLMLVSVTITALVGLIAWYGANDGSVKSK</sequence>
<name>A0A840PZZ0_URETH</name>
<accession>A0A840PZZ0</accession>
<gene>
    <name evidence="2" type="ORF">HNR36_002641</name>
</gene>
<protein>
    <submittedName>
        <fullName evidence="2">Uncharacterized protein</fullName>
    </submittedName>
</protein>
<evidence type="ECO:0000313" key="2">
    <source>
        <dbReference type="EMBL" id="MBB5150241.1"/>
    </source>
</evidence>
<keyword evidence="1" id="KW-0472">Membrane</keyword>